<dbReference type="GO" id="GO:0004633">
    <property type="term" value="F:phosphopantothenoylcysteine decarboxylase activity"/>
    <property type="evidence" value="ECO:0007669"/>
    <property type="project" value="UniProtKB-UniRule"/>
</dbReference>
<feature type="binding site" evidence="3">
    <location>
        <position position="279"/>
    </location>
    <ligand>
        <name>CTP</name>
        <dbReference type="ChEBI" id="CHEBI:37563"/>
    </ligand>
</feature>
<evidence type="ECO:0000256" key="1">
    <source>
        <dbReference type="ARBA" id="ARBA00022793"/>
    </source>
</evidence>
<feature type="region of interest" description="Phosphopantothenoylcysteine decarboxylase" evidence="3">
    <location>
        <begin position="1"/>
        <end position="190"/>
    </location>
</feature>
<evidence type="ECO:0000256" key="3">
    <source>
        <dbReference type="HAMAP-Rule" id="MF_02225"/>
    </source>
</evidence>
<comment type="caution">
    <text evidence="3">Lacks conserved residue(s) required for the propagation of feature annotation.</text>
</comment>
<dbReference type="HAMAP" id="MF_02225">
    <property type="entry name" value="CoaBC"/>
    <property type="match status" value="1"/>
</dbReference>
<dbReference type="GO" id="GO:0046872">
    <property type="term" value="F:metal ion binding"/>
    <property type="evidence" value="ECO:0007669"/>
    <property type="project" value="UniProtKB-KW"/>
</dbReference>
<comment type="similarity">
    <text evidence="3 4">In the C-terminal section; belongs to the PPC synthetase family.</text>
</comment>
<feature type="binding site" evidence="3">
    <location>
        <position position="289"/>
    </location>
    <ligand>
        <name>CTP</name>
        <dbReference type="ChEBI" id="CHEBI:37563"/>
    </ligand>
</feature>
<dbReference type="PANTHER" id="PTHR14359:SF6">
    <property type="entry name" value="PHOSPHOPANTOTHENOYLCYSTEINE DECARBOXYLASE"/>
    <property type="match status" value="1"/>
</dbReference>
<keyword evidence="1 3" id="KW-0210">Decarboxylase</keyword>
<keyword evidence="3" id="KW-0460">Magnesium</keyword>
<sequence>MERLRGKTLLVGVTGGIAAYKAAELVRLLTKSGAGVQVVMTRAAQQFITPLTLQALSGRPVLTDLFDLGLESEIGHIQAARSADAVIVAPATANVLAKMAAGIADDYLTTVLLATEAPVIVCPAMNAKMYAHAATQDNLSVLRRRGVMVVEPEAGSLACGEEGPGRLADLSLIVEAACRALTPQTLSGARIVVSAGPTWEPFDPVRFITNPSSGKMGFALALEASRRGAHVDLVTGPTALADPPFVATHRVTTARDMEQAVKALARDAQAVIMAAAVSDYRPEDMAPQKIKKSDDDLVIRLVRNPDILAGLGSDKQPGQILVGFAAETEQLLENATEKLRKKNLDLIVANDLTQPGAGFRCDTNVVKILDRSGGVEALPCLSKEETARRILDRIEALMRITKPGSDSR</sequence>
<comment type="catalytic activity">
    <reaction evidence="3 4">
        <text>N-[(R)-4-phosphopantothenoyl]-L-cysteine + H(+) = (R)-4'-phosphopantetheine + CO2</text>
        <dbReference type="Rhea" id="RHEA:16793"/>
        <dbReference type="ChEBI" id="CHEBI:15378"/>
        <dbReference type="ChEBI" id="CHEBI:16526"/>
        <dbReference type="ChEBI" id="CHEBI:59458"/>
        <dbReference type="ChEBI" id="CHEBI:61723"/>
        <dbReference type="EC" id="4.1.1.36"/>
    </reaction>
</comment>
<dbReference type="InterPro" id="IPR003382">
    <property type="entry name" value="Flavoprotein"/>
</dbReference>
<comment type="cofactor">
    <cofactor evidence="3">
        <name>FMN</name>
        <dbReference type="ChEBI" id="CHEBI:58210"/>
    </cofactor>
    <text evidence="3">Binds 1 FMN per subunit.</text>
</comment>
<dbReference type="Gene3D" id="3.40.50.10300">
    <property type="entry name" value="CoaB-like"/>
    <property type="match status" value="1"/>
</dbReference>
<dbReference type="GO" id="GO:0015941">
    <property type="term" value="P:pantothenate catabolic process"/>
    <property type="evidence" value="ECO:0007669"/>
    <property type="project" value="InterPro"/>
</dbReference>
<dbReference type="UniPathway" id="UPA00241">
    <property type="reaction ID" value="UER00353"/>
</dbReference>
<feature type="binding site" evidence="3">
    <location>
        <position position="342"/>
    </location>
    <ligand>
        <name>CTP</name>
        <dbReference type="ChEBI" id="CHEBI:37563"/>
    </ligand>
</feature>
<comment type="similarity">
    <text evidence="3 4">In the N-terminal section; belongs to the HFCD (homo-oligomeric flavin containing Cys decarboxylase) superfamily.</text>
</comment>
<dbReference type="PANTHER" id="PTHR14359">
    <property type="entry name" value="HOMO-OLIGOMERIC FLAVIN CONTAINING CYS DECARBOXYLASE FAMILY"/>
    <property type="match status" value="1"/>
</dbReference>
<feature type="binding site" evidence="3">
    <location>
        <begin position="305"/>
        <end position="308"/>
    </location>
    <ligand>
        <name>CTP</name>
        <dbReference type="ChEBI" id="CHEBI:37563"/>
    </ligand>
</feature>
<comment type="catalytic activity">
    <reaction evidence="3 4">
        <text>(R)-4'-phosphopantothenate + L-cysteine + CTP = N-[(R)-4-phosphopantothenoyl]-L-cysteine + CMP + diphosphate + H(+)</text>
        <dbReference type="Rhea" id="RHEA:19397"/>
        <dbReference type="ChEBI" id="CHEBI:10986"/>
        <dbReference type="ChEBI" id="CHEBI:15378"/>
        <dbReference type="ChEBI" id="CHEBI:33019"/>
        <dbReference type="ChEBI" id="CHEBI:35235"/>
        <dbReference type="ChEBI" id="CHEBI:37563"/>
        <dbReference type="ChEBI" id="CHEBI:59458"/>
        <dbReference type="ChEBI" id="CHEBI:60377"/>
        <dbReference type="EC" id="6.3.2.5"/>
    </reaction>
</comment>
<evidence type="ECO:0000256" key="4">
    <source>
        <dbReference type="RuleBase" id="RU364078"/>
    </source>
</evidence>
<dbReference type="GO" id="GO:0010181">
    <property type="term" value="F:FMN binding"/>
    <property type="evidence" value="ECO:0007669"/>
    <property type="project" value="UniProtKB-UniRule"/>
</dbReference>
<keyword evidence="2 3" id="KW-0456">Lyase</keyword>
<keyword evidence="3" id="KW-0511">Multifunctional enzyme</keyword>
<dbReference type="InterPro" id="IPR005252">
    <property type="entry name" value="CoaBC"/>
</dbReference>
<dbReference type="EC" id="6.3.2.5" evidence="3"/>
<feature type="active site" description="Proton donor" evidence="3">
    <location>
        <position position="159"/>
    </location>
</feature>
<comment type="cofactor">
    <cofactor evidence="3">
        <name>Mg(2+)</name>
        <dbReference type="ChEBI" id="CHEBI:18420"/>
    </cofactor>
</comment>
<dbReference type="EC" id="4.1.1.36" evidence="3"/>
<evidence type="ECO:0000259" key="6">
    <source>
        <dbReference type="Pfam" id="PF04127"/>
    </source>
</evidence>
<reference evidence="7" key="1">
    <citation type="journal article" date="2020" name="mSystems">
        <title>Genome- and Community-Level Interaction Insights into Carbon Utilization and Element Cycling Functions of Hydrothermarchaeota in Hydrothermal Sediment.</title>
        <authorList>
            <person name="Zhou Z."/>
            <person name="Liu Y."/>
            <person name="Xu W."/>
            <person name="Pan J."/>
            <person name="Luo Z.H."/>
            <person name="Li M."/>
        </authorList>
    </citation>
    <scope>NUCLEOTIDE SEQUENCE [LARGE SCALE GENOMIC DNA]</scope>
    <source>
        <strain evidence="7">SpSt-456</strain>
    </source>
</reference>
<dbReference type="Pfam" id="PF02441">
    <property type="entry name" value="Flavoprotein"/>
    <property type="match status" value="1"/>
</dbReference>
<evidence type="ECO:0000256" key="2">
    <source>
        <dbReference type="ARBA" id="ARBA00023239"/>
    </source>
</evidence>
<dbReference type="SUPFAM" id="SSF52507">
    <property type="entry name" value="Homo-oligomeric flavin-containing Cys decarboxylases, HFCD"/>
    <property type="match status" value="1"/>
</dbReference>
<feature type="domain" description="Flavoprotein" evidence="5">
    <location>
        <begin position="7"/>
        <end position="175"/>
    </location>
</feature>
<keyword evidence="3" id="KW-0479">Metal-binding</keyword>
<feature type="binding site" evidence="3">
    <location>
        <position position="338"/>
    </location>
    <ligand>
        <name>CTP</name>
        <dbReference type="ChEBI" id="CHEBI:37563"/>
    </ligand>
</feature>
<dbReference type="AlphaFoldDB" id="A0A832EBC5"/>
<comment type="function">
    <text evidence="4">Catalyzes two steps in the biosynthesis of coenzyme A. In the first step cysteine is conjugated to 4'-phosphopantothenate to form 4-phosphopantothenoylcysteine, in the latter compound is decarboxylated to form 4'-phosphopantotheine.</text>
</comment>
<evidence type="ECO:0000259" key="5">
    <source>
        <dbReference type="Pfam" id="PF02441"/>
    </source>
</evidence>
<dbReference type="GO" id="GO:0015937">
    <property type="term" value="P:coenzyme A biosynthetic process"/>
    <property type="evidence" value="ECO:0007669"/>
    <property type="project" value="UniProtKB-UniRule"/>
</dbReference>
<feature type="region of interest" description="Phosphopantothenate--cysteine ligase" evidence="3">
    <location>
        <begin position="191"/>
        <end position="408"/>
    </location>
</feature>
<dbReference type="InterPro" id="IPR036551">
    <property type="entry name" value="Flavin_trans-like"/>
</dbReference>
<dbReference type="InterPro" id="IPR035929">
    <property type="entry name" value="CoaB-like_sf"/>
</dbReference>
<dbReference type="GO" id="GO:0071513">
    <property type="term" value="C:phosphopantothenoylcysteine decarboxylase complex"/>
    <property type="evidence" value="ECO:0007669"/>
    <property type="project" value="TreeGrafter"/>
</dbReference>
<evidence type="ECO:0000313" key="7">
    <source>
        <dbReference type="EMBL" id="HFK98152.1"/>
    </source>
</evidence>
<keyword evidence="3 4" id="KW-0436">Ligase</keyword>
<accession>A0A832EBC5</accession>
<dbReference type="Pfam" id="PF04127">
    <property type="entry name" value="DFP"/>
    <property type="match status" value="1"/>
</dbReference>
<feature type="domain" description="DNA/pantothenate metabolism flavoprotein C-terminal" evidence="6">
    <location>
        <begin position="186"/>
        <end position="396"/>
    </location>
</feature>
<name>A0A832EBC5_9BACT</name>
<keyword evidence="3 4" id="KW-0285">Flavoprotein</keyword>
<keyword evidence="3 4" id="KW-0288">FMN</keyword>
<dbReference type="GO" id="GO:0004632">
    <property type="term" value="F:phosphopantothenate--cysteine ligase activity"/>
    <property type="evidence" value="ECO:0007669"/>
    <property type="project" value="UniProtKB-UniRule"/>
</dbReference>
<dbReference type="SUPFAM" id="SSF102645">
    <property type="entry name" value="CoaB-like"/>
    <property type="match status" value="1"/>
</dbReference>
<comment type="pathway">
    <text evidence="3 4">Cofactor biosynthesis; coenzyme A biosynthesis; CoA from (R)-pantothenate: step 2/5.</text>
</comment>
<dbReference type="InterPro" id="IPR007085">
    <property type="entry name" value="DNA/pantothenate-metab_flavo_C"/>
</dbReference>
<comment type="function">
    <text evidence="3">Catalyzes two sequential steps in the biosynthesis of coenzyme A. In the first step cysteine is conjugated to 4'-phosphopantothenate to form 4-phosphopantothenoylcysteine. In the second step the latter compound is decarboxylated to form 4'-phosphopantotheine.</text>
</comment>
<comment type="caution">
    <text evidence="7">The sequence shown here is derived from an EMBL/GenBank/DDBJ whole genome shotgun (WGS) entry which is preliminary data.</text>
</comment>
<organism evidence="7">
    <name type="scientific">Desulfacinum infernum</name>
    <dbReference type="NCBI Taxonomy" id="35837"/>
    <lineage>
        <taxon>Bacteria</taxon>
        <taxon>Pseudomonadati</taxon>
        <taxon>Thermodesulfobacteriota</taxon>
        <taxon>Syntrophobacteria</taxon>
        <taxon>Syntrophobacterales</taxon>
        <taxon>Syntrophobacteraceae</taxon>
        <taxon>Desulfacinum</taxon>
    </lineage>
</organism>
<proteinExistence type="inferred from homology"/>
<gene>
    <name evidence="3 7" type="primary">coaBC</name>
    <name evidence="7" type="ORF">ENS06_12640</name>
</gene>
<protein>
    <recommendedName>
        <fullName evidence="3">Coenzyme A biosynthesis bifunctional protein CoaBC</fullName>
    </recommendedName>
    <alternativeName>
        <fullName evidence="3">DNA/pantothenate metabolism flavoprotein</fullName>
    </alternativeName>
    <alternativeName>
        <fullName evidence="3">Phosphopantothenoylcysteine synthetase/decarboxylase</fullName>
        <shortName evidence="3">PPCS-PPCDC</shortName>
    </alternativeName>
    <domain>
        <recommendedName>
            <fullName evidence="3">Phosphopantothenoylcysteine decarboxylase</fullName>
            <shortName evidence="3">PPC decarboxylase</shortName>
            <shortName evidence="3">PPC-DC</shortName>
            <ecNumber evidence="3">4.1.1.36</ecNumber>
        </recommendedName>
        <alternativeName>
            <fullName evidence="3">CoaC</fullName>
        </alternativeName>
    </domain>
    <domain>
        <recommendedName>
            <fullName evidence="3">Phosphopantothenate--cysteine ligase</fullName>
            <ecNumber evidence="3">6.3.2.5</ecNumber>
        </recommendedName>
        <alternativeName>
            <fullName evidence="3">CoaB</fullName>
        </alternativeName>
        <alternativeName>
            <fullName evidence="3">Phosphopantothenoylcysteine synthetase</fullName>
            <shortName evidence="3">PPC synthetase</shortName>
            <shortName evidence="3">PPC-S</shortName>
        </alternativeName>
    </domain>
</protein>
<feature type="binding site" evidence="3">
    <location>
        <position position="324"/>
    </location>
    <ligand>
        <name>CTP</name>
        <dbReference type="ChEBI" id="CHEBI:37563"/>
    </ligand>
</feature>
<dbReference type="NCBIfam" id="TIGR00521">
    <property type="entry name" value="coaBC_dfp"/>
    <property type="match status" value="1"/>
</dbReference>
<dbReference type="EMBL" id="DSTK01000037">
    <property type="protein sequence ID" value="HFK98152.1"/>
    <property type="molecule type" value="Genomic_DNA"/>
</dbReference>
<dbReference type="Gene3D" id="3.40.50.1950">
    <property type="entry name" value="Flavin prenyltransferase-like"/>
    <property type="match status" value="1"/>
</dbReference>
<comment type="pathway">
    <text evidence="3 4">Cofactor biosynthesis; coenzyme A biosynthesis; CoA from (R)-pantothenate: step 3/5.</text>
</comment>